<evidence type="ECO:0008006" key="3">
    <source>
        <dbReference type="Google" id="ProtNLM"/>
    </source>
</evidence>
<dbReference type="EMBL" id="JBIAHM010000006">
    <property type="protein sequence ID" value="MFE9600470.1"/>
    <property type="molecule type" value="Genomic_DNA"/>
</dbReference>
<keyword evidence="2" id="KW-1185">Reference proteome</keyword>
<dbReference type="RefSeq" id="WP_388107044.1">
    <property type="nucleotide sequence ID" value="NZ_JBIAHM010000006.1"/>
</dbReference>
<comment type="caution">
    <text evidence="1">The sequence shown here is derived from an EMBL/GenBank/DDBJ whole genome shotgun (WGS) entry which is preliminary data.</text>
</comment>
<evidence type="ECO:0000313" key="2">
    <source>
        <dbReference type="Proteomes" id="UP001601303"/>
    </source>
</evidence>
<gene>
    <name evidence="1" type="ORF">ACFYNQ_18085</name>
</gene>
<protein>
    <recommendedName>
        <fullName evidence="3">DUF2867 domain-containing protein</fullName>
    </recommendedName>
</protein>
<evidence type="ECO:0000313" key="1">
    <source>
        <dbReference type="EMBL" id="MFE9600470.1"/>
    </source>
</evidence>
<accession>A0ABW6M6Q0</accession>
<dbReference type="SUPFAM" id="SSF55961">
    <property type="entry name" value="Bet v1-like"/>
    <property type="match status" value="1"/>
</dbReference>
<name>A0ABW6M6Q0_9ACTN</name>
<proteinExistence type="predicted"/>
<reference evidence="1 2" key="1">
    <citation type="submission" date="2024-10" db="EMBL/GenBank/DDBJ databases">
        <title>The Natural Products Discovery Center: Release of the First 8490 Sequenced Strains for Exploring Actinobacteria Biosynthetic Diversity.</title>
        <authorList>
            <person name="Kalkreuter E."/>
            <person name="Kautsar S.A."/>
            <person name="Yang D."/>
            <person name="Bader C.D."/>
            <person name="Teijaro C.N."/>
            <person name="Fluegel L."/>
            <person name="Davis C.M."/>
            <person name="Simpson J.R."/>
            <person name="Lauterbach L."/>
            <person name="Steele A.D."/>
            <person name="Gui C."/>
            <person name="Meng S."/>
            <person name="Li G."/>
            <person name="Viehrig K."/>
            <person name="Ye F."/>
            <person name="Su P."/>
            <person name="Kiefer A.F."/>
            <person name="Nichols A."/>
            <person name="Cepeda A.J."/>
            <person name="Yan W."/>
            <person name="Fan B."/>
            <person name="Jiang Y."/>
            <person name="Adhikari A."/>
            <person name="Zheng C.-J."/>
            <person name="Schuster L."/>
            <person name="Cowan T.M."/>
            <person name="Smanski M.J."/>
            <person name="Chevrette M.G."/>
            <person name="De Carvalho L.P.S."/>
            <person name="Shen B."/>
        </authorList>
    </citation>
    <scope>NUCLEOTIDE SEQUENCE [LARGE SCALE GENOMIC DNA]</scope>
    <source>
        <strain evidence="1 2">NPDC006488</strain>
    </source>
</reference>
<dbReference type="Proteomes" id="UP001601303">
    <property type="component" value="Unassembled WGS sequence"/>
</dbReference>
<sequence>MEVDALPHVDEHATVVAAGVDEVWRALTETLDRAYSRSGCARYARLVGCADRTAAGPRPLAVGSVFPGFRVVGAVPGGELVLRGSHRFSAYAFVFRLDELAPGRTRLRAETRAVFPGPAGAVYRLLVIGSGGHAAGVRRLLAGIRRRAE</sequence>
<organism evidence="1 2">
    <name type="scientific">Streptomyces hokutonensis</name>
    <dbReference type="NCBI Taxonomy" id="1306990"/>
    <lineage>
        <taxon>Bacteria</taxon>
        <taxon>Bacillati</taxon>
        <taxon>Actinomycetota</taxon>
        <taxon>Actinomycetes</taxon>
        <taxon>Kitasatosporales</taxon>
        <taxon>Streptomycetaceae</taxon>
        <taxon>Streptomyces</taxon>
    </lineage>
</organism>